<dbReference type="Pfam" id="PF14392">
    <property type="entry name" value="zf-CCHC_4"/>
    <property type="match status" value="1"/>
</dbReference>
<dbReference type="EMBL" id="JAHUZN010000009">
    <property type="protein sequence ID" value="KAG8483444.1"/>
    <property type="molecule type" value="Genomic_DNA"/>
</dbReference>
<organism evidence="2 3">
    <name type="scientific">Gossypium anomalum</name>
    <dbReference type="NCBI Taxonomy" id="47600"/>
    <lineage>
        <taxon>Eukaryota</taxon>
        <taxon>Viridiplantae</taxon>
        <taxon>Streptophyta</taxon>
        <taxon>Embryophyta</taxon>
        <taxon>Tracheophyta</taxon>
        <taxon>Spermatophyta</taxon>
        <taxon>Magnoliopsida</taxon>
        <taxon>eudicotyledons</taxon>
        <taxon>Gunneridae</taxon>
        <taxon>Pentapetalae</taxon>
        <taxon>rosids</taxon>
        <taxon>malvids</taxon>
        <taxon>Malvales</taxon>
        <taxon>Malvaceae</taxon>
        <taxon>Malvoideae</taxon>
        <taxon>Gossypium</taxon>
    </lineage>
</organism>
<dbReference type="Proteomes" id="UP000701853">
    <property type="component" value="Chromosome 9"/>
</dbReference>
<reference evidence="2 3" key="1">
    <citation type="journal article" date="2021" name="bioRxiv">
        <title>The Gossypium anomalum genome as a resource for cotton improvement and evolutionary analysis of hybrid incompatibility.</title>
        <authorList>
            <person name="Grover C.E."/>
            <person name="Yuan D."/>
            <person name="Arick M.A."/>
            <person name="Miller E.R."/>
            <person name="Hu G."/>
            <person name="Peterson D.G."/>
            <person name="Wendel J.F."/>
            <person name="Udall J.A."/>
        </authorList>
    </citation>
    <scope>NUCLEOTIDE SEQUENCE [LARGE SCALE GENOMIC DNA]</scope>
    <source>
        <strain evidence="2">JFW-Udall</strain>
        <tissue evidence="2">Leaf</tissue>
    </source>
</reference>
<comment type="caution">
    <text evidence="2">The sequence shown here is derived from an EMBL/GenBank/DDBJ whole genome shotgun (WGS) entry which is preliminary data.</text>
</comment>
<evidence type="ECO:0000313" key="3">
    <source>
        <dbReference type="Proteomes" id="UP000701853"/>
    </source>
</evidence>
<feature type="domain" description="Zinc knuckle CX2CX4HX4C" evidence="1">
    <location>
        <begin position="138"/>
        <end position="180"/>
    </location>
</feature>
<sequence>MARLRINDDEEVLQVVGVSEGQNRIVVQFQVMRNTLTNLWHSLEGFFHRIDIDRVVKGAHWTFNNHLLVFHSLGDIEEPLLVPLVHSYFWVQVHDLPSKLYFKTVTKQLGNFIRVFEEYDLKQVTRGFKHFMRIRVRFDIKFPLKRRKIIQLSPQNHIYVRFQYEKLTLFCFLCGCLGHIKSVWLREGSVVGLVRNSLESRRVRLAKGFLVSKGMSNINTMLGMNLEGRLKKGIKRVTSSSTGFGQDPMIHYLEKNPNDGLDGNKRQKTIVFSGKVSETSNSGENVGE</sequence>
<accession>A0A8J6CSY9</accession>
<keyword evidence="3" id="KW-1185">Reference proteome</keyword>
<dbReference type="InterPro" id="IPR025836">
    <property type="entry name" value="Zn_knuckle_CX2CX4HX4C"/>
</dbReference>
<evidence type="ECO:0000313" key="2">
    <source>
        <dbReference type="EMBL" id="KAG8483444.1"/>
    </source>
</evidence>
<gene>
    <name evidence="2" type="ORF">CXB51_023189</name>
</gene>
<dbReference type="PANTHER" id="PTHR31286:SF153">
    <property type="entry name" value="DUF4283 DOMAIN PROTEIN"/>
    <property type="match status" value="1"/>
</dbReference>
<dbReference type="PANTHER" id="PTHR31286">
    <property type="entry name" value="GLYCINE-RICH CELL WALL STRUCTURAL PROTEIN 1.8-LIKE"/>
    <property type="match status" value="1"/>
</dbReference>
<dbReference type="InterPro" id="IPR040256">
    <property type="entry name" value="At4g02000-like"/>
</dbReference>
<proteinExistence type="predicted"/>
<dbReference type="AlphaFoldDB" id="A0A8J6CSY9"/>
<evidence type="ECO:0000259" key="1">
    <source>
        <dbReference type="Pfam" id="PF14392"/>
    </source>
</evidence>
<protein>
    <recommendedName>
        <fullName evidence="1">Zinc knuckle CX2CX4HX4C domain-containing protein</fullName>
    </recommendedName>
</protein>
<name>A0A8J6CSY9_9ROSI</name>
<dbReference type="OrthoDB" id="998582at2759"/>